<protein>
    <recommendedName>
        <fullName evidence="4">Glycosyltransferase family 32 protein</fullName>
    </recommendedName>
</protein>
<evidence type="ECO:0000313" key="2">
    <source>
        <dbReference type="EMBL" id="GAO52845.1"/>
    </source>
</evidence>
<feature type="compositionally biased region" description="Basic and acidic residues" evidence="1">
    <location>
        <begin position="167"/>
        <end position="178"/>
    </location>
</feature>
<dbReference type="PANTHER" id="PTHR31834:SF10">
    <property type="entry name" value="TRANSFERASE, PUTATIVE (AFU_ORTHOLOGUE AFUA_8G02040)-RELATED"/>
    <property type="match status" value="1"/>
</dbReference>
<evidence type="ECO:0000256" key="1">
    <source>
        <dbReference type="SAM" id="MobiDB-lite"/>
    </source>
</evidence>
<dbReference type="Gene3D" id="3.90.550.20">
    <property type="match status" value="1"/>
</dbReference>
<dbReference type="STRING" id="698492.A0A0E9NTX3"/>
<reference evidence="2 3" key="3">
    <citation type="journal article" date="2015" name="Genome Announc.">
        <title>Draft Genome Sequence of the Archiascomycetous Yeast Saitoella complicata.</title>
        <authorList>
            <person name="Yamauchi K."/>
            <person name="Kondo S."/>
            <person name="Hamamoto M."/>
            <person name="Takahashi Y."/>
            <person name="Ogura Y."/>
            <person name="Hayashi T."/>
            <person name="Nishida H."/>
        </authorList>
    </citation>
    <scope>NUCLEOTIDE SEQUENCE [LARGE SCALE GENOMIC DNA]</scope>
    <source>
        <strain evidence="2 3">NRRL Y-17804</strain>
    </source>
</reference>
<dbReference type="Proteomes" id="UP000033140">
    <property type="component" value="Unassembled WGS sequence"/>
</dbReference>
<dbReference type="AlphaFoldDB" id="A0A0E9NTX3"/>
<name>A0A0E9NTX3_SAICN</name>
<evidence type="ECO:0008006" key="4">
    <source>
        <dbReference type="Google" id="ProtNLM"/>
    </source>
</evidence>
<reference evidence="2 3" key="1">
    <citation type="journal article" date="2011" name="J. Gen. Appl. Microbiol.">
        <title>Draft genome sequencing of the enigmatic yeast Saitoella complicata.</title>
        <authorList>
            <person name="Nishida H."/>
            <person name="Hamamoto M."/>
            <person name="Sugiyama J."/>
        </authorList>
    </citation>
    <scope>NUCLEOTIDE SEQUENCE [LARGE SCALE GENOMIC DNA]</scope>
    <source>
        <strain evidence="2 3">NRRL Y-17804</strain>
    </source>
</reference>
<dbReference type="Pfam" id="PF04488">
    <property type="entry name" value="Gly_transf_sug"/>
    <property type="match status" value="1"/>
</dbReference>
<dbReference type="InterPro" id="IPR007577">
    <property type="entry name" value="GlycoTrfase_DXD_sugar-bd_CS"/>
</dbReference>
<keyword evidence="3" id="KW-1185">Reference proteome</keyword>
<dbReference type="EMBL" id="BACD03000095">
    <property type="protein sequence ID" value="GAO52845.1"/>
    <property type="molecule type" value="Genomic_DNA"/>
</dbReference>
<organism evidence="2 3">
    <name type="scientific">Saitoella complicata (strain BCRC 22490 / CBS 7301 / JCM 7358 / NBRC 10748 / NRRL Y-17804)</name>
    <dbReference type="NCBI Taxonomy" id="698492"/>
    <lineage>
        <taxon>Eukaryota</taxon>
        <taxon>Fungi</taxon>
        <taxon>Dikarya</taxon>
        <taxon>Ascomycota</taxon>
        <taxon>Taphrinomycotina</taxon>
        <taxon>Taphrinomycotina incertae sedis</taxon>
        <taxon>Saitoella</taxon>
    </lineage>
</organism>
<dbReference type="GO" id="GO:0000136">
    <property type="term" value="C:mannan polymerase complex"/>
    <property type="evidence" value="ECO:0007669"/>
    <property type="project" value="TreeGrafter"/>
</dbReference>
<feature type="region of interest" description="Disordered" evidence="1">
    <location>
        <begin position="158"/>
        <end position="198"/>
    </location>
</feature>
<dbReference type="GO" id="GO:0006487">
    <property type="term" value="P:protein N-linked glycosylation"/>
    <property type="evidence" value="ECO:0007669"/>
    <property type="project" value="TreeGrafter"/>
</dbReference>
<sequence>MRLTMRRTLGTVALSAVLSVALVYCFWCGLELYAVFRGPIPPPHPHRNHDIDSRFPLIHAYLVHGTGDEGGRWYIPPSWIDAVNATETPLPEGVSLTPTTVLDAAYLVVWLCSTQGRMLRNTNIPRVVHQSWRDADVGGWPRGLLPFVEEWLEVATGTSPLQHSPSRHHEFQFEERSGPHSGHPHGPRYPPPPLPPLHPSPSTALLSHAYFLWTDTGMSSLLHAIATSTHTPHASIPGVGPTYRHLPRPVERADFWRVQVLRWIGGVYADTDARPLREPAGWVQGADLRAWRDAGGRVFDSPQIVGPYGPPEGVDRLYGGLFEGTRGVEEGEGEGDGEARVNIILGIEADDEESWRMGYHYPVQLTQWTLASAPHHPILEGYTERLCLAVHEALTNVSEGVDGRESVLSALDPVDLTGPVAVTAATRAYLDDALKAAGSTFDTAFTSRLPPRSSTSNSKSRSPPPASGAVSKPLLDTLILPITAFSPGRSTYWHNMGSKPVTHPDARVQHMAQGTWRKGRVGWGHWGVEVGKACRTVLGMCRDWRKID</sequence>
<feature type="compositionally biased region" description="Pro residues" evidence="1">
    <location>
        <begin position="187"/>
        <end position="198"/>
    </location>
</feature>
<dbReference type="InterPro" id="IPR039367">
    <property type="entry name" value="Och1-like"/>
</dbReference>
<reference evidence="2 3" key="2">
    <citation type="journal article" date="2014" name="J. Gen. Appl. Microbiol.">
        <title>The early diverging ascomycetous budding yeast Saitoella complicata has three histone deacetylases belonging to the Clr6, Hos2, and Rpd3 lineages.</title>
        <authorList>
            <person name="Nishida H."/>
            <person name="Matsumoto T."/>
            <person name="Kondo S."/>
            <person name="Hamamoto M."/>
            <person name="Yoshikawa H."/>
        </authorList>
    </citation>
    <scope>NUCLEOTIDE SEQUENCE [LARGE SCALE GENOMIC DNA]</scope>
    <source>
        <strain evidence="2 3">NRRL Y-17804</strain>
    </source>
</reference>
<dbReference type="GO" id="GO:0000009">
    <property type="term" value="F:alpha-1,6-mannosyltransferase activity"/>
    <property type="evidence" value="ECO:0007669"/>
    <property type="project" value="InterPro"/>
</dbReference>
<comment type="caution">
    <text evidence="2">The sequence shown here is derived from an EMBL/GenBank/DDBJ whole genome shotgun (WGS) entry which is preliminary data.</text>
</comment>
<feature type="region of interest" description="Disordered" evidence="1">
    <location>
        <begin position="445"/>
        <end position="471"/>
    </location>
</feature>
<proteinExistence type="predicted"/>
<gene>
    <name evidence="2" type="ORF">G7K_6911-t1</name>
</gene>
<dbReference type="PANTHER" id="PTHR31834">
    <property type="entry name" value="INITIATION-SPECIFIC ALPHA-1,6-MANNOSYLTRANSFERASE"/>
    <property type="match status" value="1"/>
</dbReference>
<accession>A0A0E9NTX3</accession>
<feature type="compositionally biased region" description="Low complexity" evidence="1">
    <location>
        <begin position="450"/>
        <end position="461"/>
    </location>
</feature>
<evidence type="ECO:0000313" key="3">
    <source>
        <dbReference type="Proteomes" id="UP000033140"/>
    </source>
</evidence>